<keyword evidence="4" id="KW-1185">Reference proteome</keyword>
<evidence type="ECO:0000259" key="2">
    <source>
        <dbReference type="SMART" id="SM00900"/>
    </source>
</evidence>
<protein>
    <submittedName>
        <fullName evidence="3">FMN-binding protein</fullName>
    </submittedName>
</protein>
<proteinExistence type="predicted"/>
<feature type="chain" id="PRO_5045140825" evidence="1">
    <location>
        <begin position="25"/>
        <end position="451"/>
    </location>
</feature>
<dbReference type="SMART" id="SM00900">
    <property type="entry name" value="FMN_bind"/>
    <property type="match status" value="1"/>
</dbReference>
<dbReference type="Proteomes" id="UP001595621">
    <property type="component" value="Unassembled WGS sequence"/>
</dbReference>
<dbReference type="RefSeq" id="WP_248936187.1">
    <property type="nucleotide sequence ID" value="NZ_JAKILF010000004.1"/>
</dbReference>
<feature type="domain" description="FMN-binding" evidence="2">
    <location>
        <begin position="47"/>
        <end position="121"/>
    </location>
</feature>
<dbReference type="Gene3D" id="3.90.1010.20">
    <property type="match status" value="1"/>
</dbReference>
<evidence type="ECO:0000313" key="3">
    <source>
        <dbReference type="EMBL" id="MFC3139674.1"/>
    </source>
</evidence>
<dbReference type="InterPro" id="IPR007329">
    <property type="entry name" value="FMN-bd"/>
</dbReference>
<dbReference type="EMBL" id="JBHRTD010000017">
    <property type="protein sequence ID" value="MFC3139674.1"/>
    <property type="molecule type" value="Genomic_DNA"/>
</dbReference>
<name>A0ABV7GHF5_9GAMM</name>
<keyword evidence="1" id="KW-0732">Signal</keyword>
<comment type="caution">
    <text evidence="3">The sequence shown here is derived from an EMBL/GenBank/DDBJ whole genome shotgun (WGS) entry which is preliminary data.</text>
</comment>
<dbReference type="PROSITE" id="PS51257">
    <property type="entry name" value="PROKAR_LIPOPROTEIN"/>
    <property type="match status" value="1"/>
</dbReference>
<reference evidence="4" key="1">
    <citation type="journal article" date="2019" name="Int. J. Syst. Evol. Microbiol.">
        <title>The Global Catalogue of Microorganisms (GCM) 10K type strain sequencing project: providing services to taxonomists for standard genome sequencing and annotation.</title>
        <authorList>
            <consortium name="The Broad Institute Genomics Platform"/>
            <consortium name="The Broad Institute Genome Sequencing Center for Infectious Disease"/>
            <person name="Wu L."/>
            <person name="Ma J."/>
        </authorList>
    </citation>
    <scope>NUCLEOTIDE SEQUENCE [LARGE SCALE GENOMIC DNA]</scope>
    <source>
        <strain evidence="4">KCTC 52277</strain>
    </source>
</reference>
<evidence type="ECO:0000256" key="1">
    <source>
        <dbReference type="SAM" id="SignalP"/>
    </source>
</evidence>
<gene>
    <name evidence="3" type="ORF">ACFOE0_16005</name>
</gene>
<dbReference type="Pfam" id="PF04205">
    <property type="entry name" value="FMN_bind"/>
    <property type="match status" value="1"/>
</dbReference>
<feature type="signal peptide" evidence="1">
    <location>
        <begin position="1"/>
        <end position="24"/>
    </location>
</feature>
<organism evidence="3 4">
    <name type="scientific">Shewanella submarina</name>
    <dbReference type="NCBI Taxonomy" id="2016376"/>
    <lineage>
        <taxon>Bacteria</taxon>
        <taxon>Pseudomonadati</taxon>
        <taxon>Pseudomonadota</taxon>
        <taxon>Gammaproteobacteria</taxon>
        <taxon>Alteromonadales</taxon>
        <taxon>Shewanellaceae</taxon>
        <taxon>Shewanella</taxon>
    </lineage>
</organism>
<sequence>MKYGKTFRLSLVCSALAVSAFALSGCASFDAPKGKYEDGTHLVSGKGKKGDIQLEVKVENGNIIAVKTLAHKETESLFLNAERLLPEILKNNGHEGIDAISGATYSSNGILKAVNDVPRADGSKPAFEPVGARSASDKKEFKLKWSIQPQLGVVKGEYFYEEARFRQGHMGSMLIVTDSQNARDVLLAEFNESGRPNYYTRLYQDVPKRMSEYNFSMGEKKGTAWVQSSLTMEKLMMDQDKLTFELNPDFDPKLKNKLAEPNRLKYLGVDVVAGASNSVEQSMIPLTAKINDRIQTKGSDQLFYQLAEKLKDDKGRWTGITAMLRLVVDKNSKTITHAYYDEIFADNKQQIRDPSLKGFYRQSKYQSIYYSEPSRIGFNVMMDGLAEHLKAGGSLFEINDLPATGDTGSYAATGFTKRSDAWDNYLSLAEKLYNEMRSDGVIKAHANAPKA</sequence>
<accession>A0ABV7GHF5</accession>
<evidence type="ECO:0000313" key="4">
    <source>
        <dbReference type="Proteomes" id="UP001595621"/>
    </source>
</evidence>